<dbReference type="GO" id="GO:0046872">
    <property type="term" value="F:metal ion binding"/>
    <property type="evidence" value="ECO:0007669"/>
    <property type="project" value="UniProtKB-KW"/>
</dbReference>
<sequence length="467" mass="49058">MSLGASDIPRGGAAPSPAQIDAAVAAEREWMEALLVRLVEAPTTLGAEEAGQAVMEAAFADCGLTPRSVALDADALRADPHSSPFSWSVEGKRNVVAAWDGAGGAPVAGGALAADGTRRARSLILNGHVDVVPPASASLWTGDPFRARRDGDWLYGRGAGDMKAGLVAMTGAIRALRRLGVELAGRVELQSVVEEECTGNGALQCLLDGSRADACVITEPHPDHFTVAQVGVLWFHVDVRGVPAHAARASTLGFNAIEAAYGLLGALRELEAELNADPPAPYDGFAHPINLNPGIVAGGDWTSTVAAECTLSCRLGLYPGETPERARARVEETIARAAAADPVLRDHPPIVRYDGFACEGAVVSREEPVVRELAAAYERVRGAPPRLEATTATTDARHFVRHGIPAICFGPRAEEIHGIDERVSLSSLAEVARVLASFVPMWCGTVNEEVRPALARAAHGEESDVCR</sequence>
<evidence type="ECO:0000256" key="5">
    <source>
        <dbReference type="ARBA" id="ARBA00022801"/>
    </source>
</evidence>
<dbReference type="EMBL" id="JACHNU010000001">
    <property type="protein sequence ID" value="MBB4661873.1"/>
    <property type="molecule type" value="Genomic_DNA"/>
</dbReference>
<dbReference type="SUPFAM" id="SSF53187">
    <property type="entry name" value="Zn-dependent exopeptidases"/>
    <property type="match status" value="1"/>
</dbReference>
<dbReference type="GO" id="GO:0008777">
    <property type="term" value="F:acetylornithine deacetylase activity"/>
    <property type="evidence" value="ECO:0007669"/>
    <property type="project" value="UniProtKB-EC"/>
</dbReference>
<dbReference type="Gene3D" id="3.40.630.10">
    <property type="entry name" value="Zn peptidases"/>
    <property type="match status" value="1"/>
</dbReference>
<evidence type="ECO:0000256" key="6">
    <source>
        <dbReference type="ARBA" id="ARBA00022833"/>
    </source>
</evidence>
<evidence type="ECO:0000256" key="3">
    <source>
        <dbReference type="ARBA" id="ARBA00006247"/>
    </source>
</evidence>
<dbReference type="InterPro" id="IPR010182">
    <property type="entry name" value="ArgE/DapE"/>
</dbReference>
<dbReference type="SUPFAM" id="SSF55031">
    <property type="entry name" value="Bacterial exopeptidase dimerisation domain"/>
    <property type="match status" value="1"/>
</dbReference>
<gene>
    <name evidence="9" type="ORF">BDZ31_001446</name>
</gene>
<comment type="cofactor">
    <cofactor evidence="1">
        <name>Co(2+)</name>
        <dbReference type="ChEBI" id="CHEBI:48828"/>
    </cofactor>
</comment>
<evidence type="ECO:0000256" key="4">
    <source>
        <dbReference type="ARBA" id="ARBA00022723"/>
    </source>
</evidence>
<dbReference type="Proteomes" id="UP000585272">
    <property type="component" value="Unassembled WGS sequence"/>
</dbReference>
<protein>
    <submittedName>
        <fullName evidence="9">Acetylornithine deacetylase</fullName>
        <ecNumber evidence="9">3.5.1.16</ecNumber>
    </submittedName>
</protein>
<evidence type="ECO:0000256" key="7">
    <source>
        <dbReference type="ARBA" id="ARBA00023285"/>
    </source>
</evidence>
<dbReference type="Pfam" id="PF07687">
    <property type="entry name" value="M20_dimer"/>
    <property type="match status" value="1"/>
</dbReference>
<organism evidence="9 10">
    <name type="scientific">Conexibacter arvalis</name>
    <dbReference type="NCBI Taxonomy" id="912552"/>
    <lineage>
        <taxon>Bacteria</taxon>
        <taxon>Bacillati</taxon>
        <taxon>Actinomycetota</taxon>
        <taxon>Thermoleophilia</taxon>
        <taxon>Solirubrobacterales</taxon>
        <taxon>Conexibacteraceae</taxon>
        <taxon>Conexibacter</taxon>
    </lineage>
</organism>
<keyword evidence="6" id="KW-0862">Zinc</keyword>
<dbReference type="NCBIfam" id="TIGR01910">
    <property type="entry name" value="DapE-ArgE"/>
    <property type="match status" value="1"/>
</dbReference>
<keyword evidence="4" id="KW-0479">Metal-binding</keyword>
<keyword evidence="10" id="KW-1185">Reference proteome</keyword>
<dbReference type="InterPro" id="IPR050072">
    <property type="entry name" value="Peptidase_M20A"/>
</dbReference>
<comment type="cofactor">
    <cofactor evidence="2">
        <name>Zn(2+)</name>
        <dbReference type="ChEBI" id="CHEBI:29105"/>
    </cofactor>
</comment>
<evidence type="ECO:0000259" key="8">
    <source>
        <dbReference type="Pfam" id="PF07687"/>
    </source>
</evidence>
<dbReference type="Pfam" id="PF01546">
    <property type="entry name" value="Peptidase_M20"/>
    <property type="match status" value="1"/>
</dbReference>
<comment type="similarity">
    <text evidence="3">Belongs to the peptidase M20A family.</text>
</comment>
<dbReference type="InterPro" id="IPR011650">
    <property type="entry name" value="Peptidase_M20_dimer"/>
</dbReference>
<dbReference type="RefSeq" id="WP_183340405.1">
    <property type="nucleotide sequence ID" value="NZ_JACHNU010000001.1"/>
</dbReference>
<dbReference type="InterPro" id="IPR036264">
    <property type="entry name" value="Bact_exopeptidase_dim_dom"/>
</dbReference>
<proteinExistence type="inferred from homology"/>
<dbReference type="NCBIfam" id="NF005306">
    <property type="entry name" value="PRK06837.1"/>
    <property type="match status" value="1"/>
</dbReference>
<evidence type="ECO:0000256" key="1">
    <source>
        <dbReference type="ARBA" id="ARBA00001941"/>
    </source>
</evidence>
<dbReference type="Gene3D" id="3.30.70.360">
    <property type="match status" value="1"/>
</dbReference>
<reference evidence="9 10" key="1">
    <citation type="submission" date="2020-08" db="EMBL/GenBank/DDBJ databases">
        <title>Genomic Encyclopedia of Archaeal and Bacterial Type Strains, Phase II (KMG-II): from individual species to whole genera.</title>
        <authorList>
            <person name="Goeker M."/>
        </authorList>
    </citation>
    <scope>NUCLEOTIDE SEQUENCE [LARGE SCALE GENOMIC DNA]</scope>
    <source>
        <strain evidence="9 10">DSM 23288</strain>
    </source>
</reference>
<dbReference type="PANTHER" id="PTHR43808">
    <property type="entry name" value="ACETYLORNITHINE DEACETYLASE"/>
    <property type="match status" value="1"/>
</dbReference>
<keyword evidence="5 9" id="KW-0378">Hydrolase</keyword>
<feature type="domain" description="Peptidase M20 dimerisation" evidence="8">
    <location>
        <begin position="228"/>
        <end position="340"/>
    </location>
</feature>
<keyword evidence="7" id="KW-0170">Cobalt</keyword>
<comment type="caution">
    <text evidence="9">The sequence shown here is derived from an EMBL/GenBank/DDBJ whole genome shotgun (WGS) entry which is preliminary data.</text>
</comment>
<evidence type="ECO:0000313" key="9">
    <source>
        <dbReference type="EMBL" id="MBB4661873.1"/>
    </source>
</evidence>
<dbReference type="InterPro" id="IPR002933">
    <property type="entry name" value="Peptidase_M20"/>
</dbReference>
<name>A0A840ICD3_9ACTN</name>
<evidence type="ECO:0000313" key="10">
    <source>
        <dbReference type="Proteomes" id="UP000585272"/>
    </source>
</evidence>
<dbReference type="EC" id="3.5.1.16" evidence="9"/>
<accession>A0A840ICD3</accession>
<dbReference type="PANTHER" id="PTHR43808:SF25">
    <property type="entry name" value="PEPTIDASE M20 DIMERISATION DOMAIN-CONTAINING PROTEIN"/>
    <property type="match status" value="1"/>
</dbReference>
<dbReference type="AlphaFoldDB" id="A0A840ICD3"/>
<evidence type="ECO:0000256" key="2">
    <source>
        <dbReference type="ARBA" id="ARBA00001947"/>
    </source>
</evidence>